<evidence type="ECO:0000256" key="1">
    <source>
        <dbReference type="SAM" id="MobiDB-lite"/>
    </source>
</evidence>
<feature type="region of interest" description="Disordered" evidence="1">
    <location>
        <begin position="1454"/>
        <end position="1479"/>
    </location>
</feature>
<keyword evidence="2" id="KW-1133">Transmembrane helix</keyword>
<feature type="transmembrane region" description="Helical" evidence="2">
    <location>
        <begin position="1215"/>
        <end position="1232"/>
    </location>
</feature>
<feature type="region of interest" description="Disordered" evidence="1">
    <location>
        <begin position="149"/>
        <end position="180"/>
    </location>
</feature>
<name>A0A8S4AVX2_9TELE</name>
<feature type="region of interest" description="Disordered" evidence="1">
    <location>
        <begin position="104"/>
        <end position="132"/>
    </location>
</feature>
<feature type="transmembrane region" description="Helical" evidence="2">
    <location>
        <begin position="1316"/>
        <end position="1336"/>
    </location>
</feature>
<dbReference type="Pfam" id="PF15680">
    <property type="entry name" value="OFCC1"/>
    <property type="match status" value="1"/>
</dbReference>
<sequence>MVCMLINRADSLPFKKLNTKLCQTESVACETILIADHGEGEAELCQAQISGVSQWTVFSRFAEMDTFDRKLQQKALQQPKQKKSNSAEFLMGRDENATVVGIENPAFDGGGSSELSIPPSWPGRKMRGDRPDSTLAAHRKKMELRAPAKERGNECAQNYFDPSEEEQTDPRHRGETGVSAEDELELSTLRASGDEEVLEVKAGDLLLRGGADASGPGPSRAPAAAKTQAEGCVGPGGEAGLQAGRTVMGNQSTAKIRAAEEVIPPYTQQLRERVRPDMITLGRLSLQQQETQKGPVKRSEWAKRKKRLMAFFTGSVEDPSSVRDGEEAALPSPMLNTLFQHRDTESLSVRVLGEGQEEAAAKCSHNRQLPESFASASQTLWQRGHRTPLPGIFLSNVRSLSNKIDELQLLMGKRRDCATSAVLCFTETWLCGSIPDSALQLAGFQLFRADRNTELSGKTKGGGICFYTNSGWCNDVTVIQQHCSPDLETFFINCKPFYSPREFASFILVGVYIPPQTNVQDAQRTLADQILRVERTYPDSLVIVLGDFNKGNLTHELPKYRQLIKCPTREDNILDHCYTTISNAYHAVPRAALGHSDHVMVHLIPAYRQKLKLCKPAVRTSKQWSSEAVEDLKACLETTDWDVFRTATTSLDEYTETVTSYISFCEDCCIPSRTRVSYNNDKPWFSPKLRQLRLQKEEAFRSGDRDRFKESKYRFSKAVRDAKRLYSENLKKQFSANDSASVWKGLRQITNYKPKSPHSVNDLRLANELNDFYCRFERQWDSPNTNTIPRHHQPLPSCTPIPTSAGACPHPQLPTLKDPLPSTTMTLSIQERDEEQGTLPRPVEVRVCCLRSTREKLPRGLYSVSVALHSHLGGPALAFKSKKAKKTWAVSTEPTEHRGRFHDNDLQINQSVVMDFLAACDVSPSMVLVFQLTSLHGHGGPVGSVLAWGAFPVCGPNINPIRGRFKTPMLRGEPSIQLDQFRKIEALISSDLDHWLCNLYFEVKTTSPGTCEKQEMLLAAASVPPTSLAVFPKPDVHQDQPRLFSQAAHPYRQQHVHTHSGCGAGEPTAVHSHQGSPLHLSACSSSTLPGKHDSSEPYSGNVGEKCDPCGEKADDVVHNKKKPIKKTNSCGPGMPRQAGKQKMQPSIGNLSVEEMEEYTFSLQSALASPGSCAPRLSDRARLALCMLPSEVGLPLPRQQQQQQLGRGWRGSVRQLGLIMLLLALMWFVRLYLHYCSQWLYLQAIAVPVNKFRFHAHTVDLVYQSSLLHTREELAMVVVGPLTLNAATFLLVLIRWGCQVMFGSLPSFTSKFIMAQGVWTVLDPLAVFAVDAVLGRLTYSPDVPVADAAKLYWHFYRANQSGAAGAVITVFLYAVHFLLSITILSIYLFRFHNDGRMLDIFQRLTAREGLYFLPEDLELSNQELNYIVKKAEQWRGFSGERRKVAVYDNIWTSEDPQSGSAASGDGSHPEEGAPSPESETSTHVIIYTLYLSGLRQRYRHFLRQPDGTIIEVIGKVEGADDVAQVGARPGPSPATREGETRGASGSPHLRKRMKFFGRSRRVEPEGGS</sequence>
<dbReference type="Proteomes" id="UP000677803">
    <property type="component" value="Unassembled WGS sequence"/>
</dbReference>
<dbReference type="Gene3D" id="3.60.10.10">
    <property type="entry name" value="Endonuclease/exonuclease/phosphatase"/>
    <property type="match status" value="1"/>
</dbReference>
<feature type="transmembrane region" description="Helical" evidence="2">
    <location>
        <begin position="1273"/>
        <end position="1295"/>
    </location>
</feature>
<feature type="compositionally biased region" description="Low complexity" evidence="1">
    <location>
        <begin position="209"/>
        <end position="225"/>
    </location>
</feature>
<reference evidence="3" key="1">
    <citation type="submission" date="2021-05" db="EMBL/GenBank/DDBJ databases">
        <authorList>
            <person name="Tigano A."/>
        </authorList>
    </citation>
    <scope>NUCLEOTIDE SEQUENCE</scope>
</reference>
<feature type="compositionally biased region" description="Basic residues" evidence="1">
    <location>
        <begin position="1547"/>
        <end position="1558"/>
    </location>
</feature>
<evidence type="ECO:0000313" key="4">
    <source>
        <dbReference type="Proteomes" id="UP000677803"/>
    </source>
</evidence>
<keyword evidence="4" id="KW-1185">Reference proteome</keyword>
<proteinExistence type="predicted"/>
<feature type="region of interest" description="Disordered" evidence="1">
    <location>
        <begin position="209"/>
        <end position="232"/>
    </location>
</feature>
<dbReference type="EMBL" id="CAJRST010006668">
    <property type="protein sequence ID" value="CAG5895790.1"/>
    <property type="molecule type" value="Genomic_DNA"/>
</dbReference>
<keyword evidence="2" id="KW-0812">Transmembrane</keyword>
<gene>
    <name evidence="3" type="ORF">MMEN_LOCUS6867</name>
</gene>
<dbReference type="InterPro" id="IPR036691">
    <property type="entry name" value="Endo/exonu/phosph_ase_sf"/>
</dbReference>
<comment type="caution">
    <text evidence="3">The sequence shown here is derived from an EMBL/GenBank/DDBJ whole genome shotgun (WGS) entry which is preliminary data.</text>
</comment>
<feature type="region of interest" description="Disordered" evidence="1">
    <location>
        <begin position="1123"/>
        <end position="1144"/>
    </location>
</feature>
<dbReference type="SUPFAM" id="SSF56219">
    <property type="entry name" value="DNase I-like"/>
    <property type="match status" value="1"/>
</dbReference>
<dbReference type="OrthoDB" id="347244at2759"/>
<feature type="transmembrane region" description="Helical" evidence="2">
    <location>
        <begin position="1362"/>
        <end position="1388"/>
    </location>
</feature>
<dbReference type="InterPro" id="IPR031390">
    <property type="entry name" value="OFCC1"/>
</dbReference>
<evidence type="ECO:0000256" key="2">
    <source>
        <dbReference type="SAM" id="Phobius"/>
    </source>
</evidence>
<feature type="region of interest" description="Disordered" evidence="1">
    <location>
        <begin position="1522"/>
        <end position="1567"/>
    </location>
</feature>
<keyword evidence="2" id="KW-0472">Membrane</keyword>
<organism evidence="3 4">
    <name type="scientific">Menidia menidia</name>
    <name type="common">Atlantic silverside</name>
    <dbReference type="NCBI Taxonomy" id="238744"/>
    <lineage>
        <taxon>Eukaryota</taxon>
        <taxon>Metazoa</taxon>
        <taxon>Chordata</taxon>
        <taxon>Craniata</taxon>
        <taxon>Vertebrata</taxon>
        <taxon>Euteleostomi</taxon>
        <taxon>Actinopterygii</taxon>
        <taxon>Neopterygii</taxon>
        <taxon>Teleostei</taxon>
        <taxon>Neoteleostei</taxon>
        <taxon>Acanthomorphata</taxon>
        <taxon>Ovalentaria</taxon>
        <taxon>Atherinomorphae</taxon>
        <taxon>Atheriniformes</taxon>
        <taxon>Atherinopsidae</taxon>
        <taxon>Menidiinae</taxon>
        <taxon>Menidia</taxon>
    </lineage>
</organism>
<dbReference type="PANTHER" id="PTHR33862:SF3">
    <property type="entry name" value="OROFACIAL CLEFT 1 CANDIDATE GENE 1 PROTEIN"/>
    <property type="match status" value="1"/>
</dbReference>
<evidence type="ECO:0000313" key="3">
    <source>
        <dbReference type="EMBL" id="CAG5895790.1"/>
    </source>
</evidence>
<dbReference type="PANTHER" id="PTHR33862">
    <property type="entry name" value="OROFACIAL CLEFT 1 CANDIDATE GENE 1 PROTEIN"/>
    <property type="match status" value="1"/>
</dbReference>
<protein>
    <submittedName>
        <fullName evidence="3">(Atlantic silverside) hypothetical protein</fullName>
    </submittedName>
</protein>
<accession>A0A8S4AVX2</accession>